<sequence length="74" mass="9076">MKKVDFKYCKKNITAAHRLEIHKTITGKYELCAYDPLGWMIFIVYKGKSRLKAELLRAYFREYVQELRWKIDWE</sequence>
<accession>D1AHP8</accession>
<dbReference type="Proteomes" id="UP000000845">
    <property type="component" value="Chromosome"/>
</dbReference>
<organism evidence="1 2">
    <name type="scientific">Sebaldella termitidis (strain ATCC 33386 / NCTC 11300)</name>
    <dbReference type="NCBI Taxonomy" id="526218"/>
    <lineage>
        <taxon>Bacteria</taxon>
        <taxon>Fusobacteriati</taxon>
        <taxon>Fusobacteriota</taxon>
        <taxon>Fusobacteriia</taxon>
        <taxon>Fusobacteriales</taxon>
        <taxon>Leptotrichiaceae</taxon>
        <taxon>Sebaldella</taxon>
    </lineage>
</organism>
<protein>
    <submittedName>
        <fullName evidence="1">Uncharacterized protein</fullName>
    </submittedName>
</protein>
<dbReference type="EMBL" id="CP001739">
    <property type="protein sequence ID" value="ACZ08282.1"/>
    <property type="molecule type" value="Genomic_DNA"/>
</dbReference>
<reference evidence="1 2" key="2">
    <citation type="journal article" date="2010" name="Stand. Genomic Sci.">
        <title>Complete genome sequence of Sebaldella termitidis type strain (NCTC 11300).</title>
        <authorList>
            <person name="Harmon-Smith M."/>
            <person name="Celia L."/>
            <person name="Chertkov O."/>
            <person name="Lapidus A."/>
            <person name="Copeland A."/>
            <person name="Glavina Del Rio T."/>
            <person name="Nolan M."/>
            <person name="Lucas S."/>
            <person name="Tice H."/>
            <person name="Cheng J.F."/>
            <person name="Han C."/>
            <person name="Detter J.C."/>
            <person name="Bruce D."/>
            <person name="Goodwin L."/>
            <person name="Pitluck S."/>
            <person name="Pati A."/>
            <person name="Liolios K."/>
            <person name="Ivanova N."/>
            <person name="Mavromatis K."/>
            <person name="Mikhailova N."/>
            <person name="Chen A."/>
            <person name="Palaniappan K."/>
            <person name="Land M."/>
            <person name="Hauser L."/>
            <person name="Chang Y.J."/>
            <person name="Jeffries C.D."/>
            <person name="Brettin T."/>
            <person name="Goker M."/>
            <person name="Beck B."/>
            <person name="Bristow J."/>
            <person name="Eisen J.A."/>
            <person name="Markowitz V."/>
            <person name="Hugenholtz P."/>
            <person name="Kyrpides N.C."/>
            <person name="Klenk H.P."/>
            <person name="Chen F."/>
        </authorList>
    </citation>
    <scope>NUCLEOTIDE SEQUENCE [LARGE SCALE GENOMIC DNA]</scope>
    <source>
        <strain evidence="2">ATCC 33386 / NCTC 11300</strain>
    </source>
</reference>
<proteinExistence type="predicted"/>
<dbReference type="RefSeq" id="WP_012860878.1">
    <property type="nucleotide sequence ID" value="NC_013517.1"/>
</dbReference>
<evidence type="ECO:0000313" key="2">
    <source>
        <dbReference type="Proteomes" id="UP000000845"/>
    </source>
</evidence>
<reference evidence="2" key="1">
    <citation type="submission" date="2009-09" db="EMBL/GenBank/DDBJ databases">
        <title>The complete chromosome of Sebaldella termitidis ATCC 33386.</title>
        <authorList>
            <consortium name="US DOE Joint Genome Institute (JGI-PGF)"/>
            <person name="Lucas S."/>
            <person name="Copeland A."/>
            <person name="Lapidus A."/>
            <person name="Glavina del Rio T."/>
            <person name="Dalin E."/>
            <person name="Tice H."/>
            <person name="Bruce D."/>
            <person name="Goodwin L."/>
            <person name="Pitluck S."/>
            <person name="Kyrpides N."/>
            <person name="Mavromatis K."/>
            <person name="Ivanova N."/>
            <person name="Mikhailova N."/>
            <person name="Sims D."/>
            <person name="Meincke L."/>
            <person name="Brettin T."/>
            <person name="Detter J.C."/>
            <person name="Han C."/>
            <person name="Larimer F."/>
            <person name="Land M."/>
            <person name="Hauser L."/>
            <person name="Markowitz V."/>
            <person name="Cheng J.F."/>
            <person name="Hugenholtz P."/>
            <person name="Woyke T."/>
            <person name="Wu D."/>
            <person name="Eisen J.A."/>
        </authorList>
    </citation>
    <scope>NUCLEOTIDE SEQUENCE [LARGE SCALE GENOMIC DNA]</scope>
    <source>
        <strain evidence="2">ATCC 33386 / NCTC 11300</strain>
    </source>
</reference>
<gene>
    <name evidence="1" type="ordered locus">Sterm_1420</name>
</gene>
<dbReference type="KEGG" id="str:Sterm_1420"/>
<evidence type="ECO:0000313" key="1">
    <source>
        <dbReference type="EMBL" id="ACZ08282.1"/>
    </source>
</evidence>
<dbReference type="AlphaFoldDB" id="D1AHP8"/>
<dbReference type="HOGENOM" id="CLU_2685755_0_0_0"/>
<name>D1AHP8_SEBTE</name>
<dbReference type="STRING" id="526218.Sterm_1420"/>
<keyword evidence="2" id="KW-1185">Reference proteome</keyword>